<sequence>MNSIFAKRDSGRKSIKTDNVPITPSVTQESKQSTAPHSVKTQNTKGDIKQKRQNLVEDISDVSDVDDGDNAHKDNSVERSEYADMMVLSLEDIKRSVPPNASKVPLPEMQKTHTEWRWRFYNIEGRKMVEISKRDPNKNRVFIDNTGRWINFSLDASWDKYVVDTRHCYVKI</sequence>
<protein>
    <submittedName>
        <fullName evidence="2">Uncharacterized protein</fullName>
    </submittedName>
</protein>
<evidence type="ECO:0000313" key="2">
    <source>
        <dbReference type="EMBL" id="VBB18534.1"/>
    </source>
</evidence>
<feature type="compositionally biased region" description="Basic and acidic residues" evidence="1">
    <location>
        <begin position="1"/>
        <end position="16"/>
    </location>
</feature>
<evidence type="ECO:0000313" key="3">
    <source>
        <dbReference type="Proteomes" id="UP000594342"/>
    </source>
</evidence>
<comment type="caution">
    <text evidence="2">The sequence shown here is derived from an EMBL/GenBank/DDBJ whole genome shotgun (WGS) entry which is preliminary data.</text>
</comment>
<proteinExistence type="predicted"/>
<gene>
    <name evidence="2" type="ORF">YASMINEVIRUS_997</name>
</gene>
<feature type="compositionally biased region" description="Polar residues" evidence="1">
    <location>
        <begin position="20"/>
        <end position="45"/>
    </location>
</feature>
<organism evidence="2 3">
    <name type="scientific">Yasminevirus sp. GU-2018</name>
    <dbReference type="NCBI Taxonomy" id="2420051"/>
    <lineage>
        <taxon>Viruses</taxon>
        <taxon>Varidnaviria</taxon>
        <taxon>Bamfordvirae</taxon>
        <taxon>Nucleocytoviricota</taxon>
        <taxon>Megaviricetes</taxon>
        <taxon>Imitervirales</taxon>
        <taxon>Mimiviridae</taxon>
        <taxon>Klosneuvirinae</taxon>
        <taxon>Yasminevirus</taxon>
        <taxon>Yasminevirus saudimassiliense</taxon>
    </lineage>
</organism>
<feature type="region of interest" description="Disordered" evidence="1">
    <location>
        <begin position="1"/>
        <end position="53"/>
    </location>
</feature>
<accession>A0A5K0UAN5</accession>
<dbReference type="EMBL" id="UPSH01000001">
    <property type="protein sequence ID" value="VBB18534.1"/>
    <property type="molecule type" value="Genomic_DNA"/>
</dbReference>
<dbReference type="Proteomes" id="UP000594342">
    <property type="component" value="Unassembled WGS sequence"/>
</dbReference>
<evidence type="ECO:0000256" key="1">
    <source>
        <dbReference type="SAM" id="MobiDB-lite"/>
    </source>
</evidence>
<keyword evidence="3" id="KW-1185">Reference proteome</keyword>
<name>A0A5K0UAN5_9VIRU</name>
<reference evidence="2 3" key="1">
    <citation type="submission" date="2018-10" db="EMBL/GenBank/DDBJ databases">
        <authorList>
            <consortium name="IHU Genomes"/>
        </authorList>
    </citation>
    <scope>NUCLEOTIDE SEQUENCE [LARGE SCALE GENOMIC DNA]</scope>
    <source>
        <strain evidence="2 3">A1</strain>
    </source>
</reference>